<dbReference type="Proteomes" id="UP000515146">
    <property type="component" value="Unplaced"/>
</dbReference>
<dbReference type="GO" id="GO:0061668">
    <property type="term" value="P:mitochondrial ribosome assembly"/>
    <property type="evidence" value="ECO:0007669"/>
    <property type="project" value="TreeGrafter"/>
</dbReference>
<evidence type="ECO:0000256" key="4">
    <source>
        <dbReference type="ARBA" id="ARBA00022989"/>
    </source>
</evidence>
<dbReference type="OMA" id="IHTITEF"/>
<keyword evidence="7" id="KW-1185">Reference proteome</keyword>
<dbReference type="GO" id="GO:0005739">
    <property type="term" value="C:mitochondrion"/>
    <property type="evidence" value="ECO:0007669"/>
    <property type="project" value="TreeGrafter"/>
</dbReference>
<evidence type="ECO:0000313" key="8">
    <source>
        <dbReference type="RefSeq" id="XP_027197140.1"/>
    </source>
</evidence>
<dbReference type="InterPro" id="IPR007248">
    <property type="entry name" value="Mpv17_PMP22"/>
</dbReference>
<keyword evidence="4 6" id="KW-1133">Transmembrane helix</keyword>
<dbReference type="GO" id="GO:0016020">
    <property type="term" value="C:membrane"/>
    <property type="evidence" value="ECO:0007669"/>
    <property type="project" value="UniProtKB-SubCell"/>
</dbReference>
<dbReference type="InParanoid" id="A0A6P6XV26"/>
<dbReference type="OrthoDB" id="5345392at2759"/>
<feature type="transmembrane region" description="Helical" evidence="6">
    <location>
        <begin position="109"/>
        <end position="126"/>
    </location>
</feature>
<evidence type="ECO:0000313" key="7">
    <source>
        <dbReference type="Proteomes" id="UP000515146"/>
    </source>
</evidence>
<comment type="similarity">
    <text evidence="2 6">Belongs to the peroxisomal membrane protein PXMP2/4 family.</text>
</comment>
<accession>A0A6P6XV26</accession>
<dbReference type="Pfam" id="PF04117">
    <property type="entry name" value="Mpv17_PMP22"/>
    <property type="match status" value="1"/>
</dbReference>
<sequence length="193" mass="22749">MAHLFVKRLINRLYSRPYLLFTNTVTGVISISIGDVLQQNLEHHWSNHSKQKNANEDDQPFEWNRTRTKNMMIAGIYFSLFGHWWYSYLDRKFPSQIKSSIGKKLMAESAMGPLLVSSVFLLFGQINEQKLEITFQRIRSNFGLICTAEWLVFIPIQWLNFAFVPPAYRYLYVATVSIGYDAFLSYVFHRFER</sequence>
<dbReference type="PANTHER" id="PTHR11266:SF8">
    <property type="entry name" value="MPV17-LIKE PROTEIN 2"/>
    <property type="match status" value="1"/>
</dbReference>
<feature type="transmembrane region" description="Helical" evidence="6">
    <location>
        <begin position="71"/>
        <end position="89"/>
    </location>
</feature>
<dbReference type="PANTHER" id="PTHR11266">
    <property type="entry name" value="PEROXISOMAL MEMBRANE PROTEIN 2, PXMP2 MPV17"/>
    <property type="match status" value="1"/>
</dbReference>
<proteinExistence type="inferred from homology"/>
<evidence type="ECO:0000256" key="1">
    <source>
        <dbReference type="ARBA" id="ARBA00004141"/>
    </source>
</evidence>
<dbReference type="AlphaFoldDB" id="A0A6P6XV26"/>
<evidence type="ECO:0000256" key="5">
    <source>
        <dbReference type="ARBA" id="ARBA00023136"/>
    </source>
</evidence>
<keyword evidence="5 6" id="KW-0472">Membrane</keyword>
<feature type="transmembrane region" description="Helical" evidence="6">
    <location>
        <begin position="170"/>
        <end position="188"/>
    </location>
</feature>
<dbReference type="KEGG" id="dpte:113791549"/>
<keyword evidence="3 6" id="KW-0812">Transmembrane</keyword>
<evidence type="ECO:0000256" key="2">
    <source>
        <dbReference type="ARBA" id="ARBA00006824"/>
    </source>
</evidence>
<comment type="subcellular location">
    <subcellularLocation>
        <location evidence="1">Membrane</location>
        <topology evidence="1">Multi-pass membrane protein</topology>
    </subcellularLocation>
</comment>
<dbReference type="RefSeq" id="XP_027197140.1">
    <property type="nucleotide sequence ID" value="XM_027341339.1"/>
</dbReference>
<organism evidence="7 8">
    <name type="scientific">Dermatophagoides pteronyssinus</name>
    <name type="common">European house dust mite</name>
    <dbReference type="NCBI Taxonomy" id="6956"/>
    <lineage>
        <taxon>Eukaryota</taxon>
        <taxon>Metazoa</taxon>
        <taxon>Ecdysozoa</taxon>
        <taxon>Arthropoda</taxon>
        <taxon>Chelicerata</taxon>
        <taxon>Arachnida</taxon>
        <taxon>Acari</taxon>
        <taxon>Acariformes</taxon>
        <taxon>Sarcoptiformes</taxon>
        <taxon>Astigmata</taxon>
        <taxon>Psoroptidia</taxon>
        <taxon>Analgoidea</taxon>
        <taxon>Pyroglyphidae</taxon>
        <taxon>Dermatophagoidinae</taxon>
        <taxon>Dermatophagoides</taxon>
    </lineage>
</organism>
<protein>
    <submittedName>
        <fullName evidence="8">Mpv17-like protein 2</fullName>
    </submittedName>
</protein>
<feature type="transmembrane region" description="Helical" evidence="6">
    <location>
        <begin position="138"/>
        <end position="158"/>
    </location>
</feature>
<evidence type="ECO:0000256" key="3">
    <source>
        <dbReference type="ARBA" id="ARBA00022692"/>
    </source>
</evidence>
<evidence type="ECO:0000256" key="6">
    <source>
        <dbReference type="RuleBase" id="RU363053"/>
    </source>
</evidence>
<reference evidence="8" key="1">
    <citation type="submission" date="2025-08" db="UniProtKB">
        <authorList>
            <consortium name="RefSeq"/>
        </authorList>
    </citation>
    <scope>IDENTIFICATION</scope>
    <source>
        <strain evidence="8">Airmid</strain>
    </source>
</reference>
<name>A0A6P6XV26_DERPT</name>
<gene>
    <name evidence="8" type="primary">LOC113791549</name>
</gene>